<accession>A0AAD7K8W8</accession>
<reference evidence="7" key="1">
    <citation type="submission" date="2023-03" db="EMBL/GenBank/DDBJ databases">
        <title>Massive genome expansion in bonnet fungi (Mycena s.s.) driven by repeated elements and novel gene families across ecological guilds.</title>
        <authorList>
            <consortium name="Lawrence Berkeley National Laboratory"/>
            <person name="Harder C.B."/>
            <person name="Miyauchi S."/>
            <person name="Viragh M."/>
            <person name="Kuo A."/>
            <person name="Thoen E."/>
            <person name="Andreopoulos B."/>
            <person name="Lu D."/>
            <person name="Skrede I."/>
            <person name="Drula E."/>
            <person name="Henrissat B."/>
            <person name="Morin E."/>
            <person name="Kohler A."/>
            <person name="Barry K."/>
            <person name="LaButti K."/>
            <person name="Morin E."/>
            <person name="Salamov A."/>
            <person name="Lipzen A."/>
            <person name="Mereny Z."/>
            <person name="Hegedus B."/>
            <person name="Baldrian P."/>
            <person name="Stursova M."/>
            <person name="Weitz H."/>
            <person name="Taylor A."/>
            <person name="Grigoriev I.V."/>
            <person name="Nagy L.G."/>
            <person name="Martin F."/>
            <person name="Kauserud H."/>
        </authorList>
    </citation>
    <scope>NUCLEOTIDE SEQUENCE</scope>
    <source>
        <strain evidence="7">CBHHK188m</strain>
    </source>
</reference>
<dbReference type="AlphaFoldDB" id="A0AAD7K8W8"/>
<comment type="similarity">
    <text evidence="5">Belongs to the class VI-like SAM-binding methyltransferase superfamily. Isoprenylcysteine carboxyl methyltransferase family.</text>
</comment>
<dbReference type="Pfam" id="PF04140">
    <property type="entry name" value="ICMT"/>
    <property type="match status" value="1"/>
</dbReference>
<keyword evidence="5" id="KW-0949">S-adenosyl-L-methionine</keyword>
<feature type="signal peptide" evidence="6">
    <location>
        <begin position="1"/>
        <end position="17"/>
    </location>
</feature>
<evidence type="ECO:0000256" key="3">
    <source>
        <dbReference type="ARBA" id="ARBA00022989"/>
    </source>
</evidence>
<dbReference type="GO" id="GO:0032259">
    <property type="term" value="P:methylation"/>
    <property type="evidence" value="ECO:0007669"/>
    <property type="project" value="UniProtKB-KW"/>
</dbReference>
<evidence type="ECO:0000256" key="2">
    <source>
        <dbReference type="ARBA" id="ARBA00022692"/>
    </source>
</evidence>
<dbReference type="Gene3D" id="1.20.120.1630">
    <property type="match status" value="1"/>
</dbReference>
<dbReference type="GO" id="GO:0005789">
    <property type="term" value="C:endoplasmic reticulum membrane"/>
    <property type="evidence" value="ECO:0007669"/>
    <property type="project" value="UniProtKB-SubCell"/>
</dbReference>
<keyword evidence="5" id="KW-0808">Transferase</keyword>
<feature type="chain" id="PRO_5042051136" description="Protein-S-isoprenylcysteine O-methyltransferase" evidence="6">
    <location>
        <begin position="18"/>
        <end position="254"/>
    </location>
</feature>
<organism evidence="7 8">
    <name type="scientific">Mycena maculata</name>
    <dbReference type="NCBI Taxonomy" id="230809"/>
    <lineage>
        <taxon>Eukaryota</taxon>
        <taxon>Fungi</taxon>
        <taxon>Dikarya</taxon>
        <taxon>Basidiomycota</taxon>
        <taxon>Agaricomycotina</taxon>
        <taxon>Agaricomycetes</taxon>
        <taxon>Agaricomycetidae</taxon>
        <taxon>Agaricales</taxon>
        <taxon>Marasmiineae</taxon>
        <taxon>Mycenaceae</taxon>
        <taxon>Mycena</taxon>
    </lineage>
</organism>
<proteinExistence type="inferred from homology"/>
<evidence type="ECO:0000256" key="1">
    <source>
        <dbReference type="ARBA" id="ARBA00004141"/>
    </source>
</evidence>
<comment type="caution">
    <text evidence="7">The sequence shown here is derived from an EMBL/GenBank/DDBJ whole genome shotgun (WGS) entry which is preliminary data.</text>
</comment>
<keyword evidence="5" id="KW-0256">Endoplasmic reticulum</keyword>
<keyword evidence="5" id="KW-0489">Methyltransferase</keyword>
<evidence type="ECO:0000313" key="8">
    <source>
        <dbReference type="Proteomes" id="UP001215280"/>
    </source>
</evidence>
<protein>
    <recommendedName>
        <fullName evidence="5">Protein-S-isoprenylcysteine O-methyltransferase</fullName>
        <ecNumber evidence="5">2.1.1.100</ecNumber>
    </recommendedName>
</protein>
<evidence type="ECO:0000256" key="6">
    <source>
        <dbReference type="SAM" id="SignalP"/>
    </source>
</evidence>
<dbReference type="InterPro" id="IPR007269">
    <property type="entry name" value="ICMT_MeTrfase"/>
</dbReference>
<dbReference type="PANTHER" id="PTHR12714:SF9">
    <property type="entry name" value="PROTEIN-S-ISOPRENYLCYSTEINE O-METHYLTRANSFERASE"/>
    <property type="match status" value="1"/>
</dbReference>
<evidence type="ECO:0000313" key="7">
    <source>
        <dbReference type="EMBL" id="KAJ7780768.1"/>
    </source>
</evidence>
<keyword evidence="3" id="KW-1133">Transmembrane helix</keyword>
<dbReference type="PANTHER" id="PTHR12714">
    <property type="entry name" value="PROTEIN-S ISOPRENYLCYSTEINE O-METHYLTRANSFERASE"/>
    <property type="match status" value="1"/>
</dbReference>
<keyword evidence="6" id="KW-0732">Signal</keyword>
<keyword evidence="8" id="KW-1185">Reference proteome</keyword>
<dbReference type="GO" id="GO:0004671">
    <property type="term" value="F:protein C-terminal S-isoprenylcysteine carboxyl O-methyltransferase activity"/>
    <property type="evidence" value="ECO:0007669"/>
    <property type="project" value="UniProtKB-EC"/>
</dbReference>
<gene>
    <name evidence="7" type="ORF">DFH07DRAFT_439400</name>
</gene>
<comment type="catalytic activity">
    <reaction evidence="5">
        <text>[protein]-C-terminal S-[(2E,6E)-farnesyl]-L-cysteine + S-adenosyl-L-methionine = [protein]-C-terminal S-[(2E,6E)-farnesyl]-L-cysteine methyl ester + S-adenosyl-L-homocysteine</text>
        <dbReference type="Rhea" id="RHEA:21672"/>
        <dbReference type="Rhea" id="RHEA-COMP:12125"/>
        <dbReference type="Rhea" id="RHEA-COMP:12126"/>
        <dbReference type="ChEBI" id="CHEBI:57856"/>
        <dbReference type="ChEBI" id="CHEBI:59789"/>
        <dbReference type="ChEBI" id="CHEBI:90510"/>
        <dbReference type="ChEBI" id="CHEBI:90511"/>
        <dbReference type="EC" id="2.1.1.100"/>
    </reaction>
</comment>
<dbReference type="EC" id="2.1.1.100" evidence="5"/>
<dbReference type="Proteomes" id="UP001215280">
    <property type="component" value="Unassembled WGS sequence"/>
</dbReference>
<keyword evidence="4" id="KW-0472">Membrane</keyword>
<name>A0AAD7K8W8_9AGAR</name>
<keyword evidence="2" id="KW-0812">Transmembrane</keyword>
<evidence type="ECO:0000256" key="4">
    <source>
        <dbReference type="ARBA" id="ARBA00023136"/>
    </source>
</evidence>
<evidence type="ECO:0000256" key="5">
    <source>
        <dbReference type="RuleBase" id="RU362022"/>
    </source>
</evidence>
<dbReference type="EMBL" id="JARJLG010000005">
    <property type="protein sequence ID" value="KAJ7780768.1"/>
    <property type="molecule type" value="Genomic_DNA"/>
</dbReference>
<comment type="subcellular location">
    <subcellularLocation>
        <location evidence="5">Endoplasmic reticulum membrane</location>
        <topology evidence="5">Multi-pass membrane protein</topology>
    </subcellularLocation>
    <subcellularLocation>
        <location evidence="1">Membrane</location>
        <topology evidence="1">Multi-pass membrane protein</topology>
    </subcellularLocation>
</comment>
<sequence length="254" mass="28876">MFASVFQIFVLWSYAYAYSYAGTSPNPPAAQNEKDTFSTSVSLNFRERIMSKIGPLLKCCIWVESGAQILWIVGDKFPPTSHRIYILLGPSQNTSVTYMLGWAIIVTATLIRHQCYRALGPMFTFDLSIKKDHRLVQTGPYSLVRHPSYSAFILLNFGIMMTHCGLEGPYLLSAVSPNLKITYNAFIVGISAWTSYSFLGRAEIEDKALQERFGKEWNAWAHHVPKFVPNFWGSKRRQGKSDPLPKEFTQEWSP</sequence>